<evidence type="ECO:0000313" key="3">
    <source>
        <dbReference type="Proteomes" id="UP001585080"/>
    </source>
</evidence>
<protein>
    <submittedName>
        <fullName evidence="2">DUF6338 family protein</fullName>
    </submittedName>
</protein>
<gene>
    <name evidence="2" type="ORF">VSS16_35375</name>
</gene>
<accession>A0ABV5EM62</accession>
<feature type="transmembrane region" description="Helical" evidence="1">
    <location>
        <begin position="6"/>
        <end position="24"/>
    </location>
</feature>
<dbReference type="Pfam" id="PF19865">
    <property type="entry name" value="DUF6338"/>
    <property type="match status" value="1"/>
</dbReference>
<proteinExistence type="predicted"/>
<organism evidence="2 3">
    <name type="scientific">Streptomyces broussonetiae</name>
    <dbReference type="NCBI Taxonomy" id="2686304"/>
    <lineage>
        <taxon>Bacteria</taxon>
        <taxon>Bacillati</taxon>
        <taxon>Actinomycetota</taxon>
        <taxon>Actinomycetes</taxon>
        <taxon>Kitasatosporales</taxon>
        <taxon>Streptomycetaceae</taxon>
        <taxon>Streptomyces</taxon>
    </lineage>
</organism>
<feature type="transmembrane region" description="Helical" evidence="1">
    <location>
        <begin position="90"/>
        <end position="114"/>
    </location>
</feature>
<dbReference type="Proteomes" id="UP001585080">
    <property type="component" value="Unassembled WGS sequence"/>
</dbReference>
<keyword evidence="1" id="KW-1133">Transmembrane helix</keyword>
<dbReference type="InterPro" id="IPR045919">
    <property type="entry name" value="DUF6338"/>
</dbReference>
<keyword evidence="1" id="KW-0812">Transmembrane</keyword>
<sequence>MPTDGRGLLLLIVLLLPGLTYVALRDRRSSERRPTAFRESGAVVFCSLVTEFVTLVLFAVLRWLLPGLTPDVGRLVREGGEYARQHYVSLGWWGVGLLAFACGLAAAASVRAAAHAHPSQMSAWWVLFDGWYPGETVTVGCLLEDGAYLEGRLASFNVSAEDAPDRDLVLMQPLKYRAPGETEAHPLPWSAGCVSASRIVTLFVSYPIAGAEGAEGAEGEASGQAGR</sequence>
<keyword evidence="1" id="KW-0472">Membrane</keyword>
<reference evidence="2 3" key="1">
    <citation type="submission" date="2024-01" db="EMBL/GenBank/DDBJ databases">
        <title>Genome mining of biosynthetic gene clusters to explore secondary metabolites of Streptomyces sp.</title>
        <authorList>
            <person name="Baig A."/>
            <person name="Ajitkumar Shintre N."/>
            <person name="Kumar H."/>
            <person name="Anbarasu A."/>
            <person name="Ramaiah S."/>
        </authorList>
    </citation>
    <scope>NUCLEOTIDE SEQUENCE [LARGE SCALE GENOMIC DNA]</scope>
    <source>
        <strain evidence="2 3">A57</strain>
    </source>
</reference>
<evidence type="ECO:0000256" key="1">
    <source>
        <dbReference type="SAM" id="Phobius"/>
    </source>
</evidence>
<feature type="transmembrane region" description="Helical" evidence="1">
    <location>
        <begin position="44"/>
        <end position="65"/>
    </location>
</feature>
<name>A0ABV5EM62_9ACTN</name>
<dbReference type="EMBL" id="JAYMRP010000062">
    <property type="protein sequence ID" value="MFB8777930.1"/>
    <property type="molecule type" value="Genomic_DNA"/>
</dbReference>
<dbReference type="RefSeq" id="WP_376736360.1">
    <property type="nucleotide sequence ID" value="NZ_JAYMRP010000062.1"/>
</dbReference>
<comment type="caution">
    <text evidence="2">The sequence shown here is derived from an EMBL/GenBank/DDBJ whole genome shotgun (WGS) entry which is preliminary data.</text>
</comment>
<keyword evidence="3" id="KW-1185">Reference proteome</keyword>
<evidence type="ECO:0000313" key="2">
    <source>
        <dbReference type="EMBL" id="MFB8777930.1"/>
    </source>
</evidence>